<accession>A0AAD4G732</accession>
<dbReference type="AlphaFoldDB" id="A0AAD4G732"/>
<name>A0AAD4G732_BOLED</name>
<sequence>MVTSDGFIFRGAVKVRVYNECLLPSNRAQWEDGPQPNGTCLIETRARPLNRASSEGQRQTGVPLEMQYGVFGHRSVREADERRRPRGNGWTREGVDGQERSALFGLGREPDLPGGT</sequence>
<comment type="caution">
    <text evidence="2">The sequence shown here is derived from an EMBL/GenBank/DDBJ whole genome shotgun (WGS) entry which is preliminary data.</text>
</comment>
<feature type="compositionally biased region" description="Polar residues" evidence="1">
    <location>
        <begin position="51"/>
        <end position="60"/>
    </location>
</feature>
<keyword evidence="3" id="KW-1185">Reference proteome</keyword>
<feature type="region of interest" description="Disordered" evidence="1">
    <location>
        <begin position="45"/>
        <end position="116"/>
    </location>
</feature>
<organism evidence="2 3">
    <name type="scientific">Boletus edulis BED1</name>
    <dbReference type="NCBI Taxonomy" id="1328754"/>
    <lineage>
        <taxon>Eukaryota</taxon>
        <taxon>Fungi</taxon>
        <taxon>Dikarya</taxon>
        <taxon>Basidiomycota</taxon>
        <taxon>Agaricomycotina</taxon>
        <taxon>Agaricomycetes</taxon>
        <taxon>Agaricomycetidae</taxon>
        <taxon>Boletales</taxon>
        <taxon>Boletineae</taxon>
        <taxon>Boletaceae</taxon>
        <taxon>Boletoideae</taxon>
        <taxon>Boletus</taxon>
    </lineage>
</organism>
<reference evidence="2" key="1">
    <citation type="submission" date="2019-10" db="EMBL/GenBank/DDBJ databases">
        <authorList>
            <consortium name="DOE Joint Genome Institute"/>
            <person name="Kuo A."/>
            <person name="Miyauchi S."/>
            <person name="Kiss E."/>
            <person name="Drula E."/>
            <person name="Kohler A."/>
            <person name="Sanchez-Garcia M."/>
            <person name="Andreopoulos B."/>
            <person name="Barry K.W."/>
            <person name="Bonito G."/>
            <person name="Buee M."/>
            <person name="Carver A."/>
            <person name="Chen C."/>
            <person name="Cichocki N."/>
            <person name="Clum A."/>
            <person name="Culley D."/>
            <person name="Crous P.W."/>
            <person name="Fauchery L."/>
            <person name="Girlanda M."/>
            <person name="Hayes R."/>
            <person name="Keri Z."/>
            <person name="LaButti K."/>
            <person name="Lipzen A."/>
            <person name="Lombard V."/>
            <person name="Magnuson J."/>
            <person name="Maillard F."/>
            <person name="Morin E."/>
            <person name="Murat C."/>
            <person name="Nolan M."/>
            <person name="Ohm R."/>
            <person name="Pangilinan J."/>
            <person name="Pereira M."/>
            <person name="Perotto S."/>
            <person name="Peter M."/>
            <person name="Riley R."/>
            <person name="Sitrit Y."/>
            <person name="Stielow B."/>
            <person name="Szollosi G."/>
            <person name="Zifcakova L."/>
            <person name="Stursova M."/>
            <person name="Spatafora J.W."/>
            <person name="Tedersoo L."/>
            <person name="Vaario L.-M."/>
            <person name="Yamada A."/>
            <person name="Yan M."/>
            <person name="Wang P."/>
            <person name="Xu J."/>
            <person name="Bruns T."/>
            <person name="Baldrian P."/>
            <person name="Vilgalys R."/>
            <person name="Henrissat B."/>
            <person name="Grigoriev I.V."/>
            <person name="Hibbett D."/>
            <person name="Nagy L.G."/>
            <person name="Martin F.M."/>
        </authorList>
    </citation>
    <scope>NUCLEOTIDE SEQUENCE</scope>
    <source>
        <strain evidence="2">BED1</strain>
    </source>
</reference>
<evidence type="ECO:0000256" key="1">
    <source>
        <dbReference type="SAM" id="MobiDB-lite"/>
    </source>
</evidence>
<proteinExistence type="predicted"/>
<protein>
    <submittedName>
        <fullName evidence="2">Uncharacterized protein</fullName>
    </submittedName>
</protein>
<gene>
    <name evidence="2" type="ORF">L210DRAFT_3510233</name>
</gene>
<evidence type="ECO:0000313" key="2">
    <source>
        <dbReference type="EMBL" id="KAF8421353.1"/>
    </source>
</evidence>
<dbReference type="Proteomes" id="UP001194468">
    <property type="component" value="Unassembled WGS sequence"/>
</dbReference>
<dbReference type="EMBL" id="WHUW01000142">
    <property type="protein sequence ID" value="KAF8421353.1"/>
    <property type="molecule type" value="Genomic_DNA"/>
</dbReference>
<reference evidence="2" key="2">
    <citation type="journal article" date="2020" name="Nat. Commun.">
        <title>Large-scale genome sequencing of mycorrhizal fungi provides insights into the early evolution of symbiotic traits.</title>
        <authorList>
            <person name="Miyauchi S."/>
            <person name="Kiss E."/>
            <person name="Kuo A."/>
            <person name="Drula E."/>
            <person name="Kohler A."/>
            <person name="Sanchez-Garcia M."/>
            <person name="Morin E."/>
            <person name="Andreopoulos B."/>
            <person name="Barry K.W."/>
            <person name="Bonito G."/>
            <person name="Buee M."/>
            <person name="Carver A."/>
            <person name="Chen C."/>
            <person name="Cichocki N."/>
            <person name="Clum A."/>
            <person name="Culley D."/>
            <person name="Crous P.W."/>
            <person name="Fauchery L."/>
            <person name="Girlanda M."/>
            <person name="Hayes R.D."/>
            <person name="Keri Z."/>
            <person name="LaButti K."/>
            <person name="Lipzen A."/>
            <person name="Lombard V."/>
            <person name="Magnuson J."/>
            <person name="Maillard F."/>
            <person name="Murat C."/>
            <person name="Nolan M."/>
            <person name="Ohm R.A."/>
            <person name="Pangilinan J."/>
            <person name="Pereira M.F."/>
            <person name="Perotto S."/>
            <person name="Peter M."/>
            <person name="Pfister S."/>
            <person name="Riley R."/>
            <person name="Sitrit Y."/>
            <person name="Stielow J.B."/>
            <person name="Szollosi G."/>
            <person name="Zifcakova L."/>
            <person name="Stursova M."/>
            <person name="Spatafora J.W."/>
            <person name="Tedersoo L."/>
            <person name="Vaario L.M."/>
            <person name="Yamada A."/>
            <person name="Yan M."/>
            <person name="Wang P."/>
            <person name="Xu J."/>
            <person name="Bruns T."/>
            <person name="Baldrian P."/>
            <person name="Vilgalys R."/>
            <person name="Dunand C."/>
            <person name="Henrissat B."/>
            <person name="Grigoriev I.V."/>
            <person name="Hibbett D."/>
            <person name="Nagy L.G."/>
            <person name="Martin F.M."/>
        </authorList>
    </citation>
    <scope>NUCLEOTIDE SEQUENCE</scope>
    <source>
        <strain evidence="2">BED1</strain>
    </source>
</reference>
<evidence type="ECO:0000313" key="3">
    <source>
        <dbReference type="Proteomes" id="UP001194468"/>
    </source>
</evidence>